<protein>
    <submittedName>
        <fullName evidence="1">Uncharacterized protein</fullName>
    </submittedName>
</protein>
<reference evidence="1" key="1">
    <citation type="submission" date="2014-11" db="EMBL/GenBank/DDBJ databases">
        <authorList>
            <person name="Amaro Gonzalez C."/>
        </authorList>
    </citation>
    <scope>NUCLEOTIDE SEQUENCE</scope>
</reference>
<proteinExistence type="predicted"/>
<accession>A0A0E9TMV6</accession>
<name>A0A0E9TMV6_ANGAN</name>
<evidence type="ECO:0000313" key="1">
    <source>
        <dbReference type="EMBL" id="JAH54073.1"/>
    </source>
</evidence>
<organism evidence="1">
    <name type="scientific">Anguilla anguilla</name>
    <name type="common">European freshwater eel</name>
    <name type="synonym">Muraena anguilla</name>
    <dbReference type="NCBI Taxonomy" id="7936"/>
    <lineage>
        <taxon>Eukaryota</taxon>
        <taxon>Metazoa</taxon>
        <taxon>Chordata</taxon>
        <taxon>Craniata</taxon>
        <taxon>Vertebrata</taxon>
        <taxon>Euteleostomi</taxon>
        <taxon>Actinopterygii</taxon>
        <taxon>Neopterygii</taxon>
        <taxon>Teleostei</taxon>
        <taxon>Anguilliformes</taxon>
        <taxon>Anguillidae</taxon>
        <taxon>Anguilla</taxon>
    </lineage>
</organism>
<sequence length="69" mass="7772">MLGAPLLQALQSINTISIQFSVTMSYLCWSNTQNVGPQTQDCTYSSQKIIIFICFPYTHMPQHNFGSLI</sequence>
<reference evidence="1" key="2">
    <citation type="journal article" date="2015" name="Fish Shellfish Immunol.">
        <title>Early steps in the European eel (Anguilla anguilla)-Vibrio vulnificus interaction in the gills: Role of the RtxA13 toxin.</title>
        <authorList>
            <person name="Callol A."/>
            <person name="Pajuelo D."/>
            <person name="Ebbesson L."/>
            <person name="Teles M."/>
            <person name="MacKenzie S."/>
            <person name="Amaro C."/>
        </authorList>
    </citation>
    <scope>NUCLEOTIDE SEQUENCE</scope>
</reference>
<dbReference type="AlphaFoldDB" id="A0A0E9TMV6"/>
<dbReference type="EMBL" id="GBXM01054504">
    <property type="protein sequence ID" value="JAH54073.1"/>
    <property type="molecule type" value="Transcribed_RNA"/>
</dbReference>